<reference evidence="1" key="1">
    <citation type="submission" date="2017-07" db="EMBL/GenBank/DDBJ databases">
        <title>Taro Niue Genome Assembly and Annotation.</title>
        <authorList>
            <person name="Atibalentja N."/>
            <person name="Keating K."/>
            <person name="Fields C.J."/>
        </authorList>
    </citation>
    <scope>NUCLEOTIDE SEQUENCE</scope>
    <source>
        <strain evidence="1">Niue_2</strain>
        <tissue evidence="1">Leaf</tissue>
    </source>
</reference>
<name>A0A843TVY7_COLES</name>
<evidence type="ECO:0000313" key="1">
    <source>
        <dbReference type="EMBL" id="MQL75431.1"/>
    </source>
</evidence>
<dbReference type="AlphaFoldDB" id="A0A843TVY7"/>
<sequence>MRPGRSSRSGFPGLRGALRHGCCRAGSTRCVSGDIGSKPRQAPISPFSPLFLPLLSSSSPELSCVLRRFLGASGEEVTSPWCRRHARGAWSEEEVAIPT</sequence>
<evidence type="ECO:0000313" key="2">
    <source>
        <dbReference type="Proteomes" id="UP000652761"/>
    </source>
</evidence>
<dbReference type="Proteomes" id="UP000652761">
    <property type="component" value="Unassembled WGS sequence"/>
</dbReference>
<protein>
    <submittedName>
        <fullName evidence="1">Uncharacterized protein</fullName>
    </submittedName>
</protein>
<accession>A0A843TVY7</accession>
<comment type="caution">
    <text evidence="1">The sequence shown here is derived from an EMBL/GenBank/DDBJ whole genome shotgun (WGS) entry which is preliminary data.</text>
</comment>
<gene>
    <name evidence="1" type="ORF">Taro_007834</name>
</gene>
<dbReference type="EMBL" id="NMUH01000251">
    <property type="protein sequence ID" value="MQL75431.1"/>
    <property type="molecule type" value="Genomic_DNA"/>
</dbReference>
<organism evidence="1 2">
    <name type="scientific">Colocasia esculenta</name>
    <name type="common">Wild taro</name>
    <name type="synonym">Arum esculentum</name>
    <dbReference type="NCBI Taxonomy" id="4460"/>
    <lineage>
        <taxon>Eukaryota</taxon>
        <taxon>Viridiplantae</taxon>
        <taxon>Streptophyta</taxon>
        <taxon>Embryophyta</taxon>
        <taxon>Tracheophyta</taxon>
        <taxon>Spermatophyta</taxon>
        <taxon>Magnoliopsida</taxon>
        <taxon>Liliopsida</taxon>
        <taxon>Araceae</taxon>
        <taxon>Aroideae</taxon>
        <taxon>Colocasieae</taxon>
        <taxon>Colocasia</taxon>
    </lineage>
</organism>
<keyword evidence="2" id="KW-1185">Reference proteome</keyword>
<proteinExistence type="predicted"/>